<evidence type="ECO:0000313" key="3">
    <source>
        <dbReference type="EMBL" id="CAF3982450.1"/>
    </source>
</evidence>
<reference evidence="2" key="1">
    <citation type="submission" date="2021-02" db="EMBL/GenBank/DDBJ databases">
        <authorList>
            <person name="Nowell W R."/>
        </authorList>
    </citation>
    <scope>NUCLEOTIDE SEQUENCE</scope>
</reference>
<protein>
    <submittedName>
        <fullName evidence="2">Uncharacterized protein</fullName>
    </submittedName>
</protein>
<comment type="caution">
    <text evidence="2">The sequence shown here is derived from an EMBL/GenBank/DDBJ whole genome shotgun (WGS) entry which is preliminary data.</text>
</comment>
<evidence type="ECO:0000313" key="4">
    <source>
        <dbReference type="Proteomes" id="UP000663889"/>
    </source>
</evidence>
<name>A0A814QRI0_9BILA</name>
<organism evidence="2 4">
    <name type="scientific">Rotaria sordida</name>
    <dbReference type="NCBI Taxonomy" id="392033"/>
    <lineage>
        <taxon>Eukaryota</taxon>
        <taxon>Metazoa</taxon>
        <taxon>Spiralia</taxon>
        <taxon>Gnathifera</taxon>
        <taxon>Rotifera</taxon>
        <taxon>Eurotatoria</taxon>
        <taxon>Bdelloidea</taxon>
        <taxon>Philodinida</taxon>
        <taxon>Philodinidae</taxon>
        <taxon>Rotaria</taxon>
    </lineage>
</organism>
<feature type="coiled-coil region" evidence="1">
    <location>
        <begin position="16"/>
        <end position="99"/>
    </location>
</feature>
<evidence type="ECO:0000313" key="2">
    <source>
        <dbReference type="EMBL" id="CAF1123311.1"/>
    </source>
</evidence>
<gene>
    <name evidence="3" type="ORF">FNK824_LOCUS24941</name>
    <name evidence="2" type="ORF">SEV965_LOCUS17025</name>
</gene>
<dbReference type="EMBL" id="CAJOBE010005706">
    <property type="protein sequence ID" value="CAF3982450.1"/>
    <property type="molecule type" value="Genomic_DNA"/>
</dbReference>
<dbReference type="EMBL" id="CAJNOU010000958">
    <property type="protein sequence ID" value="CAF1123311.1"/>
    <property type="molecule type" value="Genomic_DNA"/>
</dbReference>
<dbReference type="Proteomes" id="UP000663889">
    <property type="component" value="Unassembled WGS sequence"/>
</dbReference>
<dbReference type="AlphaFoldDB" id="A0A814QRI0"/>
<proteinExistence type="predicted"/>
<keyword evidence="1" id="KW-0175">Coiled coil</keyword>
<sequence>MDTSKDGESSEPVSTRQRLKLEIEKYEQKLGDESELQKSVWNKINSKEQLIKNLNEQIKNLKGEIDAHIIEESAISKSMKELKEKKEALEKQLLPNEQNK</sequence>
<accession>A0A814QRI0</accession>
<evidence type="ECO:0000256" key="1">
    <source>
        <dbReference type="SAM" id="Coils"/>
    </source>
</evidence>
<dbReference type="Proteomes" id="UP000663874">
    <property type="component" value="Unassembled WGS sequence"/>
</dbReference>